<dbReference type="OrthoDB" id="5295259at2"/>
<accession>A0A2K9NM42</accession>
<dbReference type="RefSeq" id="WP_102241873.1">
    <property type="nucleotide sequence ID" value="NZ_CP025704.1"/>
</dbReference>
<proteinExistence type="predicted"/>
<sequence length="105" mass="11999">MAASKKSSEKFQLGAKIKEIIFSSQGFPIFLSFTTLAILFVLFRMKNVEMDYTITKTNREIEKVILDNKELKAKKARMLSAEKLRKLAAAHNLDQPKQDQIIVIP</sequence>
<dbReference type="Proteomes" id="UP000235584">
    <property type="component" value="Chromosome"/>
</dbReference>
<organism evidence="1 2">
    <name type="scientific">Bacteriovorax stolpii</name>
    <name type="common">Bdellovibrio stolpii</name>
    <dbReference type="NCBI Taxonomy" id="960"/>
    <lineage>
        <taxon>Bacteria</taxon>
        <taxon>Pseudomonadati</taxon>
        <taxon>Bdellovibrionota</taxon>
        <taxon>Bacteriovoracia</taxon>
        <taxon>Bacteriovoracales</taxon>
        <taxon>Bacteriovoracaceae</taxon>
        <taxon>Bacteriovorax</taxon>
    </lineage>
</organism>
<evidence type="ECO:0000313" key="1">
    <source>
        <dbReference type="EMBL" id="AUN96578.1"/>
    </source>
</evidence>
<evidence type="ECO:0000313" key="2">
    <source>
        <dbReference type="Proteomes" id="UP000235584"/>
    </source>
</evidence>
<keyword evidence="2" id="KW-1185">Reference proteome</keyword>
<dbReference type="EMBL" id="CP025704">
    <property type="protein sequence ID" value="AUN96578.1"/>
    <property type="molecule type" value="Genomic_DNA"/>
</dbReference>
<dbReference type="AlphaFoldDB" id="A0A2K9NM42"/>
<dbReference type="KEGG" id="bsto:C0V70_00350"/>
<gene>
    <name evidence="1" type="ORF">C0V70_00350</name>
</gene>
<name>A0A2K9NM42_BACTC</name>
<protein>
    <submittedName>
        <fullName evidence="1">Uncharacterized protein</fullName>
    </submittedName>
</protein>
<reference evidence="1 2" key="1">
    <citation type="submission" date="2018-01" db="EMBL/GenBank/DDBJ databases">
        <title>Complete genome sequence of Bacteriovorax stolpii DSM12778.</title>
        <authorList>
            <person name="Tang B."/>
            <person name="Chang J."/>
        </authorList>
    </citation>
    <scope>NUCLEOTIDE SEQUENCE [LARGE SCALE GENOMIC DNA]</scope>
    <source>
        <strain evidence="1 2">DSM 12778</strain>
    </source>
</reference>